<dbReference type="InterPro" id="IPR045339">
    <property type="entry name" value="DUF6534"/>
</dbReference>
<feature type="transmembrane region" description="Helical" evidence="2">
    <location>
        <begin position="238"/>
        <end position="261"/>
    </location>
</feature>
<feature type="region of interest" description="Disordered" evidence="1">
    <location>
        <begin position="1"/>
        <end position="37"/>
    </location>
</feature>
<evidence type="ECO:0000259" key="3">
    <source>
        <dbReference type="Pfam" id="PF20152"/>
    </source>
</evidence>
<organism evidence="4 5">
    <name type="scientific">Puccinia coronata f. sp. avenae</name>
    <dbReference type="NCBI Taxonomy" id="200324"/>
    <lineage>
        <taxon>Eukaryota</taxon>
        <taxon>Fungi</taxon>
        <taxon>Dikarya</taxon>
        <taxon>Basidiomycota</taxon>
        <taxon>Pucciniomycotina</taxon>
        <taxon>Pucciniomycetes</taxon>
        <taxon>Pucciniales</taxon>
        <taxon>Pucciniaceae</taxon>
        <taxon>Puccinia</taxon>
    </lineage>
</organism>
<feature type="transmembrane region" description="Helical" evidence="2">
    <location>
        <begin position="199"/>
        <end position="218"/>
    </location>
</feature>
<protein>
    <recommendedName>
        <fullName evidence="3">DUF6534 domain-containing protein</fullName>
    </recommendedName>
</protein>
<proteinExistence type="predicted"/>
<dbReference type="Proteomes" id="UP000235392">
    <property type="component" value="Unassembled WGS sequence"/>
</dbReference>
<evidence type="ECO:0000313" key="4">
    <source>
        <dbReference type="EMBL" id="PLW46907.1"/>
    </source>
</evidence>
<dbReference type="PANTHER" id="PTHR40465">
    <property type="entry name" value="CHROMOSOME 1, WHOLE GENOME SHOTGUN SEQUENCE"/>
    <property type="match status" value="1"/>
</dbReference>
<feature type="transmembrane region" description="Helical" evidence="2">
    <location>
        <begin position="301"/>
        <end position="328"/>
    </location>
</feature>
<feature type="compositionally biased region" description="Basic and acidic residues" evidence="1">
    <location>
        <begin position="88"/>
        <end position="97"/>
    </location>
</feature>
<name>A0A2N5VA53_9BASI</name>
<keyword evidence="2" id="KW-1133">Transmembrane helix</keyword>
<feature type="transmembrane region" description="Helical" evidence="2">
    <location>
        <begin position="348"/>
        <end position="369"/>
    </location>
</feature>
<dbReference type="EMBL" id="PGCI01000035">
    <property type="protein sequence ID" value="PLW46907.1"/>
    <property type="molecule type" value="Genomic_DNA"/>
</dbReference>
<evidence type="ECO:0000313" key="5">
    <source>
        <dbReference type="Proteomes" id="UP000235392"/>
    </source>
</evidence>
<keyword evidence="2" id="KW-0472">Membrane</keyword>
<feature type="domain" description="DUF6534" evidence="3">
    <location>
        <begin position="317"/>
        <end position="399"/>
    </location>
</feature>
<dbReference type="Pfam" id="PF20152">
    <property type="entry name" value="DUF6534"/>
    <property type="match status" value="1"/>
</dbReference>
<evidence type="ECO:0000256" key="1">
    <source>
        <dbReference type="SAM" id="MobiDB-lite"/>
    </source>
</evidence>
<feature type="transmembrane region" description="Helical" evidence="2">
    <location>
        <begin position="273"/>
        <end position="295"/>
    </location>
</feature>
<feature type="transmembrane region" description="Helical" evidence="2">
    <location>
        <begin position="155"/>
        <end position="178"/>
    </location>
</feature>
<feature type="region of interest" description="Disordered" evidence="1">
    <location>
        <begin position="79"/>
        <end position="98"/>
    </location>
</feature>
<sequence>MPEGATDGAQASRSGGQGKASTPGMRSILPESHQFGKGRFAPAQATRAFEARARPIGFGLAQVADICCRNADGETVNQRRVSDISSAPRRDERKPDISRTCSACTGRVGAGKPDNTIGGLGGVTRATWLEFSGVYLVAKFQFQQGLPQIHDRYDYVAYILPGFVTGVYASACFGGMVISEGIRVLYRFPQDSKILRIMVLWVMGCSLLHTSWFEYIAYHYAVDGFHDVRKLNLVTPHLGAHVFLSRCLVTTSQLFFCYRLYVFSNRDWRGTSLAILLTLGHVASAIATMITFVRAKYYTELFLLLPLGFLYSTTISGDILITGSLLYFLGKQKTHYIKTKSIIKRIMLLSFQTSFLTTALAIVSIGLLGAQRELGILYCLTLISAQLYLLSILVTLNSRFDFAKAFAEDANKSLSRSFRMNFLKSKTREWPGPGEGVSIQVDQVVFTDFDEDILTSPRFAKVRNGNGQGTIRSPAVPVLDSFARR</sequence>
<comment type="caution">
    <text evidence="4">The sequence shown here is derived from an EMBL/GenBank/DDBJ whole genome shotgun (WGS) entry which is preliminary data.</text>
</comment>
<accession>A0A2N5VA53</accession>
<reference evidence="4 5" key="1">
    <citation type="submission" date="2017-11" db="EMBL/GenBank/DDBJ databases">
        <title>De novo assembly and phasing of dikaryotic genomes from two isolates of Puccinia coronata f. sp. avenae, the causal agent of oat crown rust.</title>
        <authorList>
            <person name="Miller M.E."/>
            <person name="Zhang Y."/>
            <person name="Omidvar V."/>
            <person name="Sperschneider J."/>
            <person name="Schwessinger B."/>
            <person name="Raley C."/>
            <person name="Palmer J.M."/>
            <person name="Garnica D."/>
            <person name="Upadhyaya N."/>
            <person name="Rathjen J."/>
            <person name="Taylor J.M."/>
            <person name="Park R.F."/>
            <person name="Dodds P.N."/>
            <person name="Hirsch C.D."/>
            <person name="Kianian S.F."/>
            <person name="Figueroa M."/>
        </authorList>
    </citation>
    <scope>NUCLEOTIDE SEQUENCE [LARGE SCALE GENOMIC DNA]</scope>
    <source>
        <strain evidence="4">12SD80</strain>
    </source>
</reference>
<keyword evidence="2" id="KW-0812">Transmembrane</keyword>
<feature type="transmembrane region" description="Helical" evidence="2">
    <location>
        <begin position="375"/>
        <end position="396"/>
    </location>
</feature>
<gene>
    <name evidence="4" type="ORF">PCASD_08149</name>
</gene>
<dbReference type="PANTHER" id="PTHR40465:SF1">
    <property type="entry name" value="DUF6534 DOMAIN-CONTAINING PROTEIN"/>
    <property type="match status" value="1"/>
</dbReference>
<evidence type="ECO:0000256" key="2">
    <source>
        <dbReference type="SAM" id="Phobius"/>
    </source>
</evidence>
<dbReference type="AlphaFoldDB" id="A0A2N5VA53"/>